<accession>A6IN09</accession>
<sequence length="91" mass="10388">MDALVEVDGVFSGHHLVDGRTALLLLDTLLCESHSAGLTLERQEEHFLKRTLNARFVSNHMDIGTWAKMLRPLINGEKEDKSKTDDWEDRL</sequence>
<protein>
    <submittedName>
        <fullName evidence="1">RCG29808</fullName>
    </submittedName>
</protein>
<gene>
    <name evidence="1" type="ORF">rCG_29808</name>
</gene>
<dbReference type="AlphaFoldDB" id="A6IN09"/>
<proteinExistence type="predicted"/>
<name>A6IN09_RAT</name>
<evidence type="ECO:0000313" key="2">
    <source>
        <dbReference type="Proteomes" id="UP000234681"/>
    </source>
</evidence>
<dbReference type="Proteomes" id="UP000234681">
    <property type="component" value="Chromosome 4"/>
</dbReference>
<evidence type="ECO:0000313" key="1">
    <source>
        <dbReference type="EMBL" id="EDM01430.1"/>
    </source>
</evidence>
<reference evidence="1 2" key="1">
    <citation type="submission" date="2005-09" db="EMBL/GenBank/DDBJ databases">
        <authorList>
            <person name="Mural R.J."/>
            <person name="Li P.W."/>
            <person name="Adams M.D."/>
            <person name="Amanatides P.G."/>
            <person name="Baden-Tillson H."/>
            <person name="Barnstead M."/>
            <person name="Chin S.H."/>
            <person name="Dew I."/>
            <person name="Evans C.A."/>
            <person name="Ferriera S."/>
            <person name="Flanigan M."/>
            <person name="Fosler C."/>
            <person name="Glodek A."/>
            <person name="Gu Z."/>
            <person name="Holt R.A."/>
            <person name="Jennings D."/>
            <person name="Kraft C.L."/>
            <person name="Lu F."/>
            <person name="Nguyen T."/>
            <person name="Nusskern D.R."/>
            <person name="Pfannkoch C.M."/>
            <person name="Sitter C."/>
            <person name="Sutton G.G."/>
            <person name="Venter J.C."/>
            <person name="Wang Z."/>
            <person name="Woodage T."/>
            <person name="Zheng X.H."/>
            <person name="Zhong F."/>
        </authorList>
    </citation>
    <scope>NUCLEOTIDE SEQUENCE [LARGE SCALE GENOMIC DNA]</scope>
    <source>
        <strain>BN</strain>
        <strain evidence="2">Sprague-Dawley</strain>
    </source>
</reference>
<organism evidence="1 2">
    <name type="scientific">Rattus norvegicus</name>
    <name type="common">Rat</name>
    <dbReference type="NCBI Taxonomy" id="10116"/>
    <lineage>
        <taxon>Eukaryota</taxon>
        <taxon>Metazoa</taxon>
        <taxon>Chordata</taxon>
        <taxon>Craniata</taxon>
        <taxon>Vertebrata</taxon>
        <taxon>Euteleostomi</taxon>
        <taxon>Mammalia</taxon>
        <taxon>Eutheria</taxon>
        <taxon>Euarchontoglires</taxon>
        <taxon>Glires</taxon>
        <taxon>Rodentia</taxon>
        <taxon>Myomorpha</taxon>
        <taxon>Muroidea</taxon>
        <taxon>Muridae</taxon>
        <taxon>Murinae</taxon>
        <taxon>Rattus</taxon>
    </lineage>
</organism>
<dbReference type="EMBL" id="CH473964">
    <property type="protein sequence ID" value="EDM01430.1"/>
    <property type="molecule type" value="Genomic_DNA"/>
</dbReference>